<proteinExistence type="predicted"/>
<dbReference type="InterPro" id="IPR043502">
    <property type="entry name" value="DNA/RNA_pol_sf"/>
</dbReference>
<evidence type="ECO:0000313" key="4">
    <source>
        <dbReference type="EMBL" id="GJT28508.1"/>
    </source>
</evidence>
<dbReference type="Gene3D" id="3.10.10.10">
    <property type="entry name" value="HIV Type 1 Reverse Transcriptase, subunit A, domain 1"/>
    <property type="match status" value="1"/>
</dbReference>
<protein>
    <submittedName>
        <fullName evidence="4">RNA-directed DNA polymerase</fullName>
    </submittedName>
</protein>
<feature type="domain" description="Integrase zinc-binding" evidence="2">
    <location>
        <begin position="99"/>
        <end position="153"/>
    </location>
</feature>
<dbReference type="SUPFAM" id="SSF56672">
    <property type="entry name" value="DNA/RNA polymerases"/>
    <property type="match status" value="1"/>
</dbReference>
<comment type="caution">
    <text evidence="4">The sequence shown here is derived from an EMBL/GenBank/DDBJ whole genome shotgun (WGS) entry which is preliminary data.</text>
</comment>
<dbReference type="InterPro" id="IPR036397">
    <property type="entry name" value="RNaseH_sf"/>
</dbReference>
<keyword evidence="5" id="KW-1185">Reference proteome</keyword>
<dbReference type="Pfam" id="PF00078">
    <property type="entry name" value="RVT_1"/>
    <property type="match status" value="1"/>
</dbReference>
<organism evidence="4 5">
    <name type="scientific">Tanacetum coccineum</name>
    <dbReference type="NCBI Taxonomy" id="301880"/>
    <lineage>
        <taxon>Eukaryota</taxon>
        <taxon>Viridiplantae</taxon>
        <taxon>Streptophyta</taxon>
        <taxon>Embryophyta</taxon>
        <taxon>Tracheophyta</taxon>
        <taxon>Spermatophyta</taxon>
        <taxon>Magnoliopsida</taxon>
        <taxon>eudicotyledons</taxon>
        <taxon>Gunneridae</taxon>
        <taxon>Pentapetalae</taxon>
        <taxon>asterids</taxon>
        <taxon>campanulids</taxon>
        <taxon>Asterales</taxon>
        <taxon>Asteraceae</taxon>
        <taxon>Asteroideae</taxon>
        <taxon>Anthemideae</taxon>
        <taxon>Anthemidinae</taxon>
        <taxon>Tanacetum</taxon>
    </lineage>
</organism>
<reference evidence="4" key="2">
    <citation type="submission" date="2022-01" db="EMBL/GenBank/DDBJ databases">
        <authorList>
            <person name="Yamashiro T."/>
            <person name="Shiraishi A."/>
            <person name="Satake H."/>
            <person name="Nakayama K."/>
        </authorList>
    </citation>
    <scope>NUCLEOTIDE SEQUENCE</scope>
</reference>
<dbReference type="InterPro" id="IPR043128">
    <property type="entry name" value="Rev_trsase/Diguanyl_cyclase"/>
</dbReference>
<dbReference type="CDD" id="cd01647">
    <property type="entry name" value="RT_LTR"/>
    <property type="match status" value="1"/>
</dbReference>
<dbReference type="Pfam" id="PF24626">
    <property type="entry name" value="SH3_Tf2-1"/>
    <property type="match status" value="1"/>
</dbReference>
<accession>A0ABQ5CNS9</accession>
<gene>
    <name evidence="4" type="ORF">Tco_0908783</name>
</gene>
<dbReference type="InterPro" id="IPR056924">
    <property type="entry name" value="SH3_Tf2-1"/>
</dbReference>
<dbReference type="InterPro" id="IPR000477">
    <property type="entry name" value="RT_dom"/>
</dbReference>
<keyword evidence="4" id="KW-0808">Transferase</keyword>
<keyword evidence="4" id="KW-0548">Nucleotidyltransferase</keyword>
<reference evidence="4" key="1">
    <citation type="journal article" date="2022" name="Int. J. Mol. Sci.">
        <title>Draft Genome of Tanacetum Coccineum: Genomic Comparison of Closely Related Tanacetum-Family Plants.</title>
        <authorList>
            <person name="Yamashiro T."/>
            <person name="Shiraishi A."/>
            <person name="Nakayama K."/>
            <person name="Satake H."/>
        </authorList>
    </citation>
    <scope>NUCLEOTIDE SEQUENCE</scope>
</reference>
<dbReference type="Gene3D" id="3.30.420.10">
    <property type="entry name" value="Ribonuclease H-like superfamily/Ribonuclease H"/>
    <property type="match status" value="1"/>
</dbReference>
<dbReference type="SUPFAM" id="SSF53098">
    <property type="entry name" value="Ribonuclease H-like"/>
    <property type="match status" value="1"/>
</dbReference>
<feature type="domain" description="Reverse transcriptase" evidence="1">
    <location>
        <begin position="3"/>
        <end position="94"/>
    </location>
</feature>
<evidence type="ECO:0000259" key="1">
    <source>
        <dbReference type="Pfam" id="PF00078"/>
    </source>
</evidence>
<dbReference type="EMBL" id="BQNB010014466">
    <property type="protein sequence ID" value="GJT28508.1"/>
    <property type="molecule type" value="Genomic_DNA"/>
</dbReference>
<sequence length="375" mass="43432">MRHEDEWKTAFKTRDGLYEWMVMPSGLSNALSTFMQLLNQVLKPFICKFGVVYCDDILVFSKTVEEHLSHLREVFLVLREQKLYASGNKCHFLVDETLLREYVIVESHAGGLAGHFGRDKTLAILKEHFYWPKMLKDVHRVIERCKICHIAKTHGTNAGLHTPLSVPKAQWEEIVKLHGIPKTMTSDRDVKFVIHFWWTLWTCMGSLIGERPKQWDLTLSQAEFAYNRSPNRTTGKTPFETVYGRNPITPLDLVPIMIIRSNTRYNDQANKHRKRVVFQEGDLVWIYLRKERFLAGRFEKLKPRADGPFRVQKKINDNAYNIELPGHYNVFATFNVSELSTFFGESGDDEDSWTILSQAGKDDAEALTFSQSQNA</sequence>
<name>A0ABQ5CNS9_9ASTR</name>
<keyword evidence="4" id="KW-0695">RNA-directed DNA polymerase</keyword>
<dbReference type="Pfam" id="PF17921">
    <property type="entry name" value="Integrase_H2C2"/>
    <property type="match status" value="1"/>
</dbReference>
<dbReference type="PANTHER" id="PTHR35046:SF9">
    <property type="entry name" value="RNA-DIRECTED DNA POLYMERASE"/>
    <property type="match status" value="1"/>
</dbReference>
<evidence type="ECO:0000259" key="3">
    <source>
        <dbReference type="Pfam" id="PF24626"/>
    </source>
</evidence>
<dbReference type="PANTHER" id="PTHR35046">
    <property type="entry name" value="ZINC KNUCKLE (CCHC-TYPE) FAMILY PROTEIN"/>
    <property type="match status" value="1"/>
</dbReference>
<dbReference type="Proteomes" id="UP001151760">
    <property type="component" value="Unassembled WGS sequence"/>
</dbReference>
<dbReference type="InterPro" id="IPR012337">
    <property type="entry name" value="RNaseH-like_sf"/>
</dbReference>
<dbReference type="InterPro" id="IPR041588">
    <property type="entry name" value="Integrase_H2C2"/>
</dbReference>
<evidence type="ECO:0000259" key="2">
    <source>
        <dbReference type="Pfam" id="PF17921"/>
    </source>
</evidence>
<dbReference type="GO" id="GO:0003964">
    <property type="term" value="F:RNA-directed DNA polymerase activity"/>
    <property type="evidence" value="ECO:0007669"/>
    <property type="project" value="UniProtKB-KW"/>
</dbReference>
<feature type="domain" description="Tf2-1-like SH3-like" evidence="3">
    <location>
        <begin position="281"/>
        <end position="342"/>
    </location>
</feature>
<dbReference type="Gene3D" id="3.30.70.270">
    <property type="match status" value="1"/>
</dbReference>
<evidence type="ECO:0000313" key="5">
    <source>
        <dbReference type="Proteomes" id="UP001151760"/>
    </source>
</evidence>